<keyword evidence="2" id="KW-0689">Ribosomal protein</keyword>
<evidence type="ECO:0000313" key="2">
    <source>
        <dbReference type="EMBL" id="KAK4521340.1"/>
    </source>
</evidence>
<dbReference type="EMBL" id="JASEJX010000004">
    <property type="protein sequence ID" value="KAK4521340.1"/>
    <property type="molecule type" value="Genomic_DNA"/>
</dbReference>
<evidence type="ECO:0000256" key="1">
    <source>
        <dbReference type="SAM" id="Phobius"/>
    </source>
</evidence>
<dbReference type="AlphaFoldDB" id="A0AAN7DTF5"/>
<organism evidence="2 3">
    <name type="scientific">Mucor velutinosus</name>
    <dbReference type="NCBI Taxonomy" id="708070"/>
    <lineage>
        <taxon>Eukaryota</taxon>
        <taxon>Fungi</taxon>
        <taxon>Fungi incertae sedis</taxon>
        <taxon>Mucoromycota</taxon>
        <taxon>Mucoromycotina</taxon>
        <taxon>Mucoromycetes</taxon>
        <taxon>Mucorales</taxon>
        <taxon>Mucorineae</taxon>
        <taxon>Mucoraceae</taxon>
        <taxon>Mucor</taxon>
    </lineage>
</organism>
<dbReference type="RefSeq" id="XP_064688006.1">
    <property type="nucleotide sequence ID" value="XM_064831138.1"/>
</dbReference>
<keyword evidence="1" id="KW-1133">Transmembrane helix</keyword>
<protein>
    <submittedName>
        <fullName evidence="2">60S ribosomal protein L4B</fullName>
    </submittedName>
</protein>
<dbReference type="Proteomes" id="UP001304243">
    <property type="component" value="Unassembled WGS sequence"/>
</dbReference>
<keyword evidence="2" id="KW-0687">Ribonucleoprotein</keyword>
<sequence length="209" mass="23596">MNRTEISIDNIRVLDIFFLACNTIGVLLRDAYLPELQSKLQEIDSPLIQNFDPLDHNHIADRKYQDLSEDCRIQLANVFTRVAASALFISSFLISFPALPSTSSIRDGYLAMLPKISSVNIFLVRNPTPLKPKLCGPPNQLVPLPSPKTLTFKFLLFPLFIVVPEGLQLSIKIKVFLMGRYVCVVQQHGQAMISDEVHLSYLNTEVHQM</sequence>
<dbReference type="GO" id="GO:0005840">
    <property type="term" value="C:ribosome"/>
    <property type="evidence" value="ECO:0007669"/>
    <property type="project" value="UniProtKB-KW"/>
</dbReference>
<dbReference type="GeneID" id="89955641"/>
<proteinExistence type="predicted"/>
<keyword evidence="1" id="KW-0472">Membrane</keyword>
<evidence type="ECO:0000313" key="3">
    <source>
        <dbReference type="Proteomes" id="UP001304243"/>
    </source>
</evidence>
<keyword evidence="1" id="KW-0812">Transmembrane</keyword>
<feature type="transmembrane region" description="Helical" evidence="1">
    <location>
        <begin position="150"/>
        <end position="171"/>
    </location>
</feature>
<accession>A0AAN7DTF5</accession>
<gene>
    <name evidence="2" type="primary">RPL4B_3</name>
    <name evidence="2" type="ORF">ATC70_011955</name>
</gene>
<comment type="caution">
    <text evidence="2">The sequence shown here is derived from an EMBL/GenBank/DDBJ whole genome shotgun (WGS) entry which is preliminary data.</text>
</comment>
<reference evidence="2 3" key="1">
    <citation type="submission" date="2022-11" db="EMBL/GenBank/DDBJ databases">
        <title>Mucor velutinosus strain NIH1002 WGS.</title>
        <authorList>
            <person name="Subramanian P."/>
            <person name="Mullikin J.C."/>
            <person name="Segre J.A."/>
            <person name="Zelazny A.M."/>
        </authorList>
    </citation>
    <scope>NUCLEOTIDE SEQUENCE [LARGE SCALE GENOMIC DNA]</scope>
    <source>
        <strain evidence="2 3">NIH1002</strain>
    </source>
</reference>
<feature type="transmembrane region" description="Helical" evidence="1">
    <location>
        <begin position="78"/>
        <end position="99"/>
    </location>
</feature>
<keyword evidence="3" id="KW-1185">Reference proteome</keyword>
<name>A0AAN7DTF5_9FUNG</name>